<evidence type="ECO:0000313" key="4">
    <source>
        <dbReference type="EMBL" id="VDP09625.1"/>
    </source>
</evidence>
<dbReference type="WBParaSite" id="SBAD_0000650001-mRNA-1">
    <property type="protein sequence ID" value="SBAD_0000650001-mRNA-1"/>
    <property type="gene ID" value="SBAD_0000650001"/>
</dbReference>
<reference evidence="6" key="1">
    <citation type="submission" date="2016-06" db="UniProtKB">
        <authorList>
            <consortium name="WormBaseParasite"/>
        </authorList>
    </citation>
    <scope>IDENTIFICATION</scope>
</reference>
<evidence type="ECO:0000256" key="2">
    <source>
        <dbReference type="SAM" id="MobiDB-lite"/>
    </source>
</evidence>
<feature type="coiled-coil region" evidence="1">
    <location>
        <begin position="67"/>
        <end position="122"/>
    </location>
</feature>
<dbReference type="PANTHER" id="PTHR12776">
    <property type="entry name" value="KAZRIN-RELATED"/>
    <property type="match status" value="1"/>
</dbReference>
<feature type="region of interest" description="Disordered" evidence="2">
    <location>
        <begin position="22"/>
        <end position="45"/>
    </location>
</feature>
<keyword evidence="1" id="KW-0175">Coiled coil</keyword>
<protein>
    <submittedName>
        <fullName evidence="6">Protein CASP</fullName>
    </submittedName>
</protein>
<accession>A0A183IRL0</accession>
<dbReference type="PANTHER" id="PTHR12776:SF1">
    <property type="entry name" value="KAZRIN"/>
    <property type="match status" value="1"/>
</dbReference>
<dbReference type="InterPro" id="IPR037614">
    <property type="entry name" value="Kazrin"/>
</dbReference>
<gene>
    <name evidence="4" type="ORF">SBAD_LOCUS6257</name>
</gene>
<keyword evidence="5" id="KW-1185">Reference proteome</keyword>
<dbReference type="EMBL" id="UZAM01009607">
    <property type="protein sequence ID" value="VDP09625.1"/>
    <property type="molecule type" value="Genomic_DNA"/>
</dbReference>
<dbReference type="OrthoDB" id="6623496at2759"/>
<dbReference type="InterPro" id="IPR059089">
    <property type="entry name" value="Kazrin_N"/>
</dbReference>
<evidence type="ECO:0000256" key="1">
    <source>
        <dbReference type="SAM" id="Coils"/>
    </source>
</evidence>
<proteinExistence type="predicted"/>
<dbReference type="AlphaFoldDB" id="A0A183IRL0"/>
<dbReference type="Pfam" id="PF25986">
    <property type="entry name" value="Kazrin"/>
    <property type="match status" value="1"/>
</dbReference>
<evidence type="ECO:0000259" key="3">
    <source>
        <dbReference type="Pfam" id="PF25986"/>
    </source>
</evidence>
<sequence>MEATIHRLRSENAQLHRRLRTLQQQDNNNGQSTTANATNGVDGGLQVDSNFNGVAEQPSTATMTTKMHELQLELAETKKMLASLKLDRKRLKSEKLELLSQMKDVYQTLEAKEKELRDFIRQFEVKMRDSDRGIQKVLSSVVVLFSFVYCCRFEVVLFQDSNTCCPVLSFTFLSCGIFHGSLVFTDFRVPLAYFLSNTPL</sequence>
<dbReference type="Proteomes" id="UP000270296">
    <property type="component" value="Unassembled WGS sequence"/>
</dbReference>
<feature type="compositionally biased region" description="Polar residues" evidence="2">
    <location>
        <begin position="26"/>
        <end position="39"/>
    </location>
</feature>
<organism evidence="6">
    <name type="scientific">Soboliphyme baturini</name>
    <dbReference type="NCBI Taxonomy" id="241478"/>
    <lineage>
        <taxon>Eukaryota</taxon>
        <taxon>Metazoa</taxon>
        <taxon>Ecdysozoa</taxon>
        <taxon>Nematoda</taxon>
        <taxon>Enoplea</taxon>
        <taxon>Dorylaimia</taxon>
        <taxon>Dioctophymatida</taxon>
        <taxon>Dioctophymatoidea</taxon>
        <taxon>Soboliphymatidae</taxon>
        <taxon>Soboliphyme</taxon>
    </lineage>
</organism>
<feature type="domain" description="Kazrin N-terminal" evidence="3">
    <location>
        <begin position="4"/>
        <end position="138"/>
    </location>
</feature>
<name>A0A183IRL0_9BILA</name>
<evidence type="ECO:0000313" key="5">
    <source>
        <dbReference type="Proteomes" id="UP000270296"/>
    </source>
</evidence>
<reference evidence="4 5" key="2">
    <citation type="submission" date="2018-11" db="EMBL/GenBank/DDBJ databases">
        <authorList>
            <consortium name="Pathogen Informatics"/>
        </authorList>
    </citation>
    <scope>NUCLEOTIDE SEQUENCE [LARGE SCALE GENOMIC DNA]</scope>
</reference>
<evidence type="ECO:0000313" key="6">
    <source>
        <dbReference type="WBParaSite" id="SBAD_0000650001-mRNA-1"/>
    </source>
</evidence>